<proteinExistence type="predicted"/>
<dbReference type="Proteomes" id="UP000246050">
    <property type="component" value="Unassembled WGS sequence"/>
</dbReference>
<evidence type="ECO:0000256" key="2">
    <source>
        <dbReference type="ARBA" id="ARBA00023125"/>
    </source>
</evidence>
<dbReference type="InterPro" id="IPR036390">
    <property type="entry name" value="WH_DNA-bd_sf"/>
</dbReference>
<dbReference type="InterPro" id="IPR002577">
    <property type="entry name" value="HTH_HxlR"/>
</dbReference>
<sequence length="158" mass="17213">MSNQKKATASGLKIKPPRDALSVALDAVNDRWSLHIVRALAFGASRYTEILRAVGAPRDILSSRLRKLTESGILRPRSAEDGATAGYELTQKGKDLGQVILVLKRWGDTYREDDVPPVDFIHDVCGQVFVAEVLCQACGRPIRSGEFSLAHEPGDCPA</sequence>
<dbReference type="AlphaFoldDB" id="A0A317DJP0"/>
<dbReference type="Pfam" id="PF01638">
    <property type="entry name" value="HxlR"/>
    <property type="match status" value="1"/>
</dbReference>
<dbReference type="GO" id="GO:0003677">
    <property type="term" value="F:DNA binding"/>
    <property type="evidence" value="ECO:0007669"/>
    <property type="project" value="UniProtKB-KW"/>
</dbReference>
<dbReference type="EMBL" id="QGKS01000205">
    <property type="protein sequence ID" value="PWR14969.1"/>
    <property type="molecule type" value="Genomic_DNA"/>
</dbReference>
<keyword evidence="1" id="KW-0805">Transcription regulation</keyword>
<dbReference type="InterPro" id="IPR036388">
    <property type="entry name" value="WH-like_DNA-bd_sf"/>
</dbReference>
<reference evidence="5 6" key="1">
    <citation type="submission" date="2018-05" db="EMBL/GenBank/DDBJ databases">
        <title>Micromonosporas from Atacama Desert.</title>
        <authorList>
            <person name="Carro L."/>
            <person name="Golinska P."/>
            <person name="Klenk H.-P."/>
            <person name="Goodfellow M."/>
        </authorList>
    </citation>
    <scope>NUCLEOTIDE SEQUENCE [LARGE SCALE GENOMIC DNA]</scope>
    <source>
        <strain evidence="5 6">4G51</strain>
    </source>
</reference>
<feature type="domain" description="HTH hxlR-type" evidence="4">
    <location>
        <begin position="15"/>
        <end position="115"/>
    </location>
</feature>
<dbReference type="PANTHER" id="PTHR33204">
    <property type="entry name" value="TRANSCRIPTIONAL REGULATOR, MARR FAMILY"/>
    <property type="match status" value="1"/>
</dbReference>
<keyword evidence="3" id="KW-0804">Transcription</keyword>
<evidence type="ECO:0000313" key="6">
    <source>
        <dbReference type="Proteomes" id="UP000246050"/>
    </source>
</evidence>
<name>A0A317DJP0_9ACTN</name>
<comment type="caution">
    <text evidence="5">The sequence shown here is derived from an EMBL/GenBank/DDBJ whole genome shotgun (WGS) entry which is preliminary data.</text>
</comment>
<dbReference type="CDD" id="cd00090">
    <property type="entry name" value="HTH_ARSR"/>
    <property type="match status" value="1"/>
</dbReference>
<evidence type="ECO:0000259" key="4">
    <source>
        <dbReference type="PROSITE" id="PS51118"/>
    </source>
</evidence>
<evidence type="ECO:0000256" key="1">
    <source>
        <dbReference type="ARBA" id="ARBA00023015"/>
    </source>
</evidence>
<dbReference type="InterPro" id="IPR011991">
    <property type="entry name" value="ArsR-like_HTH"/>
</dbReference>
<evidence type="ECO:0000313" key="5">
    <source>
        <dbReference type="EMBL" id="PWR14969.1"/>
    </source>
</evidence>
<dbReference type="PROSITE" id="PS51118">
    <property type="entry name" value="HTH_HXLR"/>
    <property type="match status" value="1"/>
</dbReference>
<gene>
    <name evidence="5" type="ORF">DKT69_13465</name>
</gene>
<evidence type="ECO:0000256" key="3">
    <source>
        <dbReference type="ARBA" id="ARBA00023163"/>
    </source>
</evidence>
<accession>A0A317DJP0</accession>
<keyword evidence="2" id="KW-0238">DNA-binding</keyword>
<organism evidence="5 6">
    <name type="scientific">Micromonospora sicca</name>
    <dbReference type="NCBI Taxonomy" id="2202420"/>
    <lineage>
        <taxon>Bacteria</taxon>
        <taxon>Bacillati</taxon>
        <taxon>Actinomycetota</taxon>
        <taxon>Actinomycetes</taxon>
        <taxon>Micromonosporales</taxon>
        <taxon>Micromonosporaceae</taxon>
        <taxon>Micromonospora</taxon>
    </lineage>
</organism>
<dbReference type="SUPFAM" id="SSF46785">
    <property type="entry name" value="Winged helix' DNA-binding domain"/>
    <property type="match status" value="1"/>
</dbReference>
<protein>
    <submittedName>
        <fullName evidence="5">Transcriptional regulator</fullName>
    </submittedName>
</protein>
<dbReference type="Gene3D" id="1.10.10.10">
    <property type="entry name" value="Winged helix-like DNA-binding domain superfamily/Winged helix DNA-binding domain"/>
    <property type="match status" value="1"/>
</dbReference>
<dbReference type="PANTHER" id="PTHR33204:SF18">
    <property type="entry name" value="TRANSCRIPTIONAL REGULATORY PROTEIN"/>
    <property type="match status" value="1"/>
</dbReference>